<proteinExistence type="predicted"/>
<organism evidence="1 2">
    <name type="scientific">Iamia majanohamensis</name>
    <dbReference type="NCBI Taxonomy" id="467976"/>
    <lineage>
        <taxon>Bacteria</taxon>
        <taxon>Bacillati</taxon>
        <taxon>Actinomycetota</taxon>
        <taxon>Acidimicrobiia</taxon>
        <taxon>Acidimicrobiales</taxon>
        <taxon>Iamiaceae</taxon>
        <taxon>Iamia</taxon>
    </lineage>
</organism>
<keyword evidence="2" id="KW-1185">Reference proteome</keyword>
<gene>
    <name evidence="1" type="ORF">PO878_04130</name>
</gene>
<dbReference type="AlphaFoldDB" id="A0AAF0BS88"/>
<dbReference type="EMBL" id="CP116942">
    <property type="protein sequence ID" value="WCO67911.1"/>
    <property type="molecule type" value="Genomic_DNA"/>
</dbReference>
<sequence length="75" mass="7742">MSSIAARPKPVTGASVVGLTPDDVDIYNDAPTIFLANVSLHGAGATDGERAVNLLASLLRAAELLQARIEERAVA</sequence>
<name>A0AAF0BS88_9ACTN</name>
<evidence type="ECO:0000313" key="1">
    <source>
        <dbReference type="EMBL" id="WCO67911.1"/>
    </source>
</evidence>
<dbReference type="KEGG" id="ima:PO878_04130"/>
<dbReference type="RefSeq" id="WP_272737429.1">
    <property type="nucleotide sequence ID" value="NZ_CP116942.1"/>
</dbReference>
<evidence type="ECO:0000313" key="2">
    <source>
        <dbReference type="Proteomes" id="UP001216390"/>
    </source>
</evidence>
<accession>A0AAF0BS88</accession>
<reference evidence="1" key="1">
    <citation type="submission" date="2023-01" db="EMBL/GenBank/DDBJ databases">
        <title>The diversity of Class Acidimicrobiia in South China Sea sediment environments and the proposal of Iamia marina sp. nov., a novel species of the genus Iamia.</title>
        <authorList>
            <person name="He Y."/>
            <person name="Tian X."/>
        </authorList>
    </citation>
    <scope>NUCLEOTIDE SEQUENCE</scope>
    <source>
        <strain evidence="1">DSM 19957</strain>
    </source>
</reference>
<dbReference type="Proteomes" id="UP001216390">
    <property type="component" value="Chromosome"/>
</dbReference>
<protein>
    <submittedName>
        <fullName evidence="1">Uncharacterized protein</fullName>
    </submittedName>
</protein>